<dbReference type="InterPro" id="IPR001036">
    <property type="entry name" value="Acrflvin-R"/>
</dbReference>
<dbReference type="RefSeq" id="WP_153112631.1">
    <property type="nucleotide sequence ID" value="NZ_VZAS01000027.1"/>
</dbReference>
<dbReference type="PRINTS" id="PR00702">
    <property type="entry name" value="ACRIFLAVINRP"/>
</dbReference>
<dbReference type="PANTHER" id="PTHR32063:SF0">
    <property type="entry name" value="SWARMING MOTILITY PROTEIN SWRC"/>
    <property type="match status" value="1"/>
</dbReference>
<dbReference type="Gene3D" id="3.30.70.1320">
    <property type="entry name" value="Multidrug efflux transporter AcrB pore domain like"/>
    <property type="match status" value="1"/>
</dbReference>
<evidence type="ECO:0000313" key="1">
    <source>
        <dbReference type="EMBL" id="MQN89126.1"/>
    </source>
</evidence>
<proteinExistence type="predicted"/>
<gene>
    <name evidence="1" type="ORF">F7D59_04450</name>
</gene>
<organism evidence="1 2">
    <name type="scientific">Segatella copri</name>
    <dbReference type="NCBI Taxonomy" id="165179"/>
    <lineage>
        <taxon>Bacteria</taxon>
        <taxon>Pseudomonadati</taxon>
        <taxon>Bacteroidota</taxon>
        <taxon>Bacteroidia</taxon>
        <taxon>Bacteroidales</taxon>
        <taxon>Prevotellaceae</taxon>
        <taxon>Segatella</taxon>
    </lineage>
</organism>
<dbReference type="Gene3D" id="3.30.2090.10">
    <property type="entry name" value="Multidrug efflux transporter AcrB TolC docking domain, DN and DC subdomains"/>
    <property type="match status" value="2"/>
</dbReference>
<dbReference type="PANTHER" id="PTHR32063">
    <property type="match status" value="1"/>
</dbReference>
<dbReference type="GO" id="GO:0005886">
    <property type="term" value="C:plasma membrane"/>
    <property type="evidence" value="ECO:0007669"/>
    <property type="project" value="TreeGrafter"/>
</dbReference>
<dbReference type="AlphaFoldDB" id="A0A646HEP2"/>
<sequence length="1019" mass="114076">MVKYLIKRPVAVTMILIALVTISILGVRKIPVSLMPDIDVPQITVQANVPGYSAQEMEKDIVAPLRLQLSRIAGIKSISADSRMGMGSILLRFEPGCDVDMYFIEVNEKIDMAMGNLPKEMERPKVIKASALDIPAFYLDISLKNERDGEEASAQFAQLCDFAANVASRRLEQLPSVAMVDMSGLGNSEILCIPDKAKMEALGMTEDDLQAALTASNVQLSSLSVVDGIYCYHVHFDSQVLTVDDVRNVYLNHEGRLLQLKDLCEIEVRTMTRQNINRHEGKNCVSLAVIKQSDAQMGELREAIADVVDDLQKNNPELKFDITRDQTELLAYSINNLEWNLVAAIFFTSLVLVLFMRRWRLALLVALSIPLSLLITLLSFRLIGISLNIISLSGLILGVGMIVDNSIIVIDNILQKRVSAQSVENAVAEGTWNVFTPMLSSVLTTCSVFLPLIFIGGMAGTLFFDQSMGITIALFASLIVSVVVLPVYFYLLVGRRNKDKVGKLTEVPTNSKLHLWIYRHHEKVQHWMFAHLRLCLFLFLMSIPGLMLVFMISERRQMPEIGYSDGIMYVDWNANISVEENDRRIAWLLKPAREQLETNTSMVGKQNFMLFHTREISSSEALVYIKGHSISDYREVQKEMQARLGEKYPEAMLSFSPSGNLFELIFSSGNPELRLQLQDASGHRPTVEQAMAFVDSLRHHFPAMKVPAVATEENLVLDADVEQMALYGITYRQLYNKLLQLAGGNEVMRINRGAGSIPVVLGTSDADRQQILSSSLKNQEGIEVPLQLLMKERKAYDFKHLYASDAGEFYPVDIETHGKVRELLDYVSQYNLRNKTVRATAVGDYFESKQLIVNLAWVLGVSVLLLYFILSAQFESLIQPFIILTEIVVDVFVVLSMLYLLGLSIDLMSMTGIIVMAGIVINDSILKVDTINRHRKEGMELMEAIALAGRERLFPIIMTSLTTIFSLLPFLSRGSIGADLQFPLSLTILIGMVVGTGVSIFFVPILYYSIYKKKAARKL</sequence>
<dbReference type="SUPFAM" id="SSF82866">
    <property type="entry name" value="Multidrug efflux transporter AcrB transmembrane domain"/>
    <property type="match status" value="2"/>
</dbReference>
<protein>
    <submittedName>
        <fullName evidence="1">Efflux RND transporter permease subunit</fullName>
    </submittedName>
</protein>
<comment type="caution">
    <text evidence="1">The sequence shown here is derived from an EMBL/GenBank/DDBJ whole genome shotgun (WGS) entry which is preliminary data.</text>
</comment>
<name>A0A646HEP2_9BACT</name>
<dbReference type="Pfam" id="PF00873">
    <property type="entry name" value="ACR_tran"/>
    <property type="match status" value="1"/>
</dbReference>
<dbReference type="InterPro" id="IPR027463">
    <property type="entry name" value="AcrB_DN_DC_subdom"/>
</dbReference>
<reference evidence="2" key="1">
    <citation type="submission" date="2019-09" db="EMBL/GenBank/DDBJ databases">
        <title>Distinct polysaccharide growth profiles of human intestinal Prevotella copri isolates.</title>
        <authorList>
            <person name="Fehlner-Peach H."/>
            <person name="Magnabosco C."/>
            <person name="Raghavan V."/>
            <person name="Scher J.U."/>
            <person name="Tett A."/>
            <person name="Cox L.M."/>
            <person name="Gottsegen C."/>
            <person name="Watters A."/>
            <person name="Wiltshire- Gordon J.D."/>
            <person name="Segata N."/>
            <person name="Bonneau R."/>
            <person name="Littman D.R."/>
        </authorList>
    </citation>
    <scope>NUCLEOTIDE SEQUENCE [LARGE SCALE GENOMIC DNA]</scope>
    <source>
        <strain evidence="2">iP54</strain>
    </source>
</reference>
<dbReference type="EMBL" id="VZBQ01000049">
    <property type="protein sequence ID" value="MQN89126.1"/>
    <property type="molecule type" value="Genomic_DNA"/>
</dbReference>
<dbReference type="SUPFAM" id="SSF82693">
    <property type="entry name" value="Multidrug efflux transporter AcrB pore domain, PN1, PN2, PC1 and PC2 subdomains"/>
    <property type="match status" value="2"/>
</dbReference>
<dbReference type="Proteomes" id="UP000420635">
    <property type="component" value="Unassembled WGS sequence"/>
</dbReference>
<dbReference type="Gene3D" id="3.30.70.1440">
    <property type="entry name" value="Multidrug efflux transporter AcrB pore domain"/>
    <property type="match status" value="1"/>
</dbReference>
<dbReference type="SUPFAM" id="SSF82714">
    <property type="entry name" value="Multidrug efflux transporter AcrB TolC docking domain, DN and DC subdomains"/>
    <property type="match status" value="1"/>
</dbReference>
<evidence type="ECO:0000313" key="2">
    <source>
        <dbReference type="Proteomes" id="UP000420635"/>
    </source>
</evidence>
<dbReference type="Gene3D" id="1.20.1640.10">
    <property type="entry name" value="Multidrug efflux transporter AcrB transmembrane domain"/>
    <property type="match status" value="2"/>
</dbReference>
<accession>A0A646HEP2</accession>
<dbReference type="GO" id="GO:0042910">
    <property type="term" value="F:xenobiotic transmembrane transporter activity"/>
    <property type="evidence" value="ECO:0007669"/>
    <property type="project" value="TreeGrafter"/>
</dbReference>
<dbReference type="Gene3D" id="3.30.70.1430">
    <property type="entry name" value="Multidrug efflux transporter AcrB pore domain"/>
    <property type="match status" value="2"/>
</dbReference>